<protein>
    <submittedName>
        <fullName evidence="1">Uncharacterized protein</fullName>
    </submittedName>
</protein>
<comment type="caution">
    <text evidence="1">The sequence shown here is derived from an EMBL/GenBank/DDBJ whole genome shotgun (WGS) entry which is preliminary data.</text>
</comment>
<evidence type="ECO:0000313" key="2">
    <source>
        <dbReference type="Proteomes" id="UP000521943"/>
    </source>
</evidence>
<organism evidence="1 2">
    <name type="scientific">Ephemerocybe angulata</name>
    <dbReference type="NCBI Taxonomy" id="980116"/>
    <lineage>
        <taxon>Eukaryota</taxon>
        <taxon>Fungi</taxon>
        <taxon>Dikarya</taxon>
        <taxon>Basidiomycota</taxon>
        <taxon>Agaricomycotina</taxon>
        <taxon>Agaricomycetes</taxon>
        <taxon>Agaricomycetidae</taxon>
        <taxon>Agaricales</taxon>
        <taxon>Agaricineae</taxon>
        <taxon>Psathyrellaceae</taxon>
        <taxon>Ephemerocybe</taxon>
    </lineage>
</organism>
<dbReference type="Proteomes" id="UP000521943">
    <property type="component" value="Unassembled WGS sequence"/>
</dbReference>
<dbReference type="EMBL" id="JACGCI010000141">
    <property type="protein sequence ID" value="KAF6743591.1"/>
    <property type="molecule type" value="Genomic_DNA"/>
</dbReference>
<evidence type="ECO:0000313" key="1">
    <source>
        <dbReference type="EMBL" id="KAF6743591.1"/>
    </source>
</evidence>
<sequence>MWMDAPHLSAVAISHSPRDFRNQDDGAVPHFEEHERTYHFRGYCLTCKKYIKKNAYPSRLHPTSVRTAVLLVQRMHRRGIAELKSPFQASEITSTGGSEVKTVAERLIRTYAYAVHLLNSKVSKYRLNYDSRGIWRGMGGNSAVPLVTALAESPTCSLSPTLCLHMGQNHHAPLSRFPQVTAPSPFRPKPPLILDYRTRALVLIVADFTFTEDDKSVNGHKIGARNTMLRAVRHSHRGYDPFRKFPSQQLIKTCHSFGNHRRNRYLDDLW</sequence>
<keyword evidence="2" id="KW-1185">Reference proteome</keyword>
<name>A0A8H6HC98_9AGAR</name>
<accession>A0A8H6HC98</accession>
<dbReference type="AlphaFoldDB" id="A0A8H6HC98"/>
<gene>
    <name evidence="1" type="ORF">DFP72DRAFT_858678</name>
</gene>
<reference evidence="1 2" key="1">
    <citation type="submission" date="2020-07" db="EMBL/GenBank/DDBJ databases">
        <title>Comparative genomics of pyrophilous fungi reveals a link between fire events and developmental genes.</title>
        <authorList>
            <consortium name="DOE Joint Genome Institute"/>
            <person name="Steindorff A.S."/>
            <person name="Carver A."/>
            <person name="Calhoun S."/>
            <person name="Stillman K."/>
            <person name="Liu H."/>
            <person name="Lipzen A."/>
            <person name="Pangilinan J."/>
            <person name="Labutti K."/>
            <person name="Bruns T.D."/>
            <person name="Grigoriev I.V."/>
        </authorList>
    </citation>
    <scope>NUCLEOTIDE SEQUENCE [LARGE SCALE GENOMIC DNA]</scope>
    <source>
        <strain evidence="1 2">CBS 144469</strain>
    </source>
</reference>
<proteinExistence type="predicted"/>